<evidence type="ECO:0000313" key="7">
    <source>
        <dbReference type="Proteomes" id="UP000516439"/>
    </source>
</evidence>
<name>A0ABX6TJP3_9SPHI</name>
<dbReference type="Gene3D" id="2.30.110.10">
    <property type="entry name" value="Electron Transport, Fmn-binding Protein, Chain A"/>
    <property type="match status" value="1"/>
</dbReference>
<comment type="cofactor">
    <cofactor evidence="1">
        <name>FMN</name>
        <dbReference type="ChEBI" id="CHEBI:58210"/>
    </cofactor>
</comment>
<dbReference type="PANTHER" id="PTHR33798">
    <property type="entry name" value="FLAVOPROTEIN OXYGENASE"/>
    <property type="match status" value="1"/>
</dbReference>
<evidence type="ECO:0000313" key="6">
    <source>
        <dbReference type="EMBL" id="QNR85532.1"/>
    </source>
</evidence>
<proteinExistence type="inferred from homology"/>
<evidence type="ECO:0000256" key="4">
    <source>
        <dbReference type="ARBA" id="ARBA00038054"/>
    </source>
</evidence>
<dbReference type="InterPro" id="IPR018246">
    <property type="entry name" value="AP_endonuc_F2_Zn_BS"/>
</dbReference>
<dbReference type="InterPro" id="IPR012349">
    <property type="entry name" value="Split_barrel_FMN-bd"/>
</dbReference>
<evidence type="ECO:0000256" key="3">
    <source>
        <dbReference type="ARBA" id="ARBA00022643"/>
    </source>
</evidence>
<dbReference type="PROSITE" id="PS00731">
    <property type="entry name" value="AP_NUCLEASE_F2_3"/>
    <property type="match status" value="1"/>
</dbReference>
<keyword evidence="7" id="KW-1185">Reference proteome</keyword>
<feature type="domain" description="Flavin reductase like" evidence="5">
    <location>
        <begin position="42"/>
        <end position="200"/>
    </location>
</feature>
<dbReference type="Proteomes" id="UP000516439">
    <property type="component" value="Chromosome"/>
</dbReference>
<dbReference type="Pfam" id="PF01613">
    <property type="entry name" value="Flavin_Reduct"/>
    <property type="match status" value="1"/>
</dbReference>
<dbReference type="PANTHER" id="PTHR33798:SF5">
    <property type="entry name" value="FLAVIN REDUCTASE LIKE DOMAIN-CONTAINING PROTEIN"/>
    <property type="match status" value="1"/>
</dbReference>
<dbReference type="SMART" id="SM00903">
    <property type="entry name" value="Flavin_Reduct"/>
    <property type="match status" value="1"/>
</dbReference>
<keyword evidence="2" id="KW-0285">Flavoprotein</keyword>
<keyword evidence="3" id="KW-0288">FMN</keyword>
<evidence type="ECO:0000259" key="5">
    <source>
        <dbReference type="SMART" id="SM00903"/>
    </source>
</evidence>
<reference evidence="6 7" key="1">
    <citation type="submission" date="2020-09" db="EMBL/GenBank/DDBJ databases">
        <title>Pedobacter sp. SW-16 isolated from soil near Yeocheon.</title>
        <authorList>
            <person name="Im H.S."/>
            <person name="Joung Y."/>
            <person name="Lee S.-S."/>
        </authorList>
    </citation>
    <scope>NUCLEOTIDE SEQUENCE [LARGE SCALE GENOMIC DNA]</scope>
    <source>
        <strain evidence="6 7">SW-16</strain>
    </source>
</reference>
<accession>A0ABX6TJP3</accession>
<comment type="similarity">
    <text evidence="4">Belongs to the flavoredoxin family.</text>
</comment>
<sequence length="317" mass="35389">MLKQVQHDDRYRKLSNIFNLSTLLTLNTSDLTPVDLQNYLQYAIAPRPICFASTIDAEGNINLSPFSFFNMFSTNPPICIFSPSRRVRDNTTKHSLENVLQVKECVINIVNYDMVQQMSLASTEYAKGINEFEKAGFTMLKSDLVRPPRVAEAPVQFECVVNEVISLGDHHGAGNLVLAEIKVIHINEAILDENGRIDQHKIDLVARLGGDWYCRVTGDNLFKVAKPLAKLGIGIDRLPHSVRFSKVLSGNDLGMLGNVEHLPSDEEIDLISTHAEVKEVLDATIGDTTNRERELHELAKKFLQNGAVELALKVVLL</sequence>
<evidence type="ECO:0000256" key="2">
    <source>
        <dbReference type="ARBA" id="ARBA00022630"/>
    </source>
</evidence>
<evidence type="ECO:0000256" key="1">
    <source>
        <dbReference type="ARBA" id="ARBA00001917"/>
    </source>
</evidence>
<organism evidence="6 7">
    <name type="scientific">Pedobacter riviphilus</name>
    <dbReference type="NCBI Taxonomy" id="2766984"/>
    <lineage>
        <taxon>Bacteria</taxon>
        <taxon>Pseudomonadati</taxon>
        <taxon>Bacteroidota</taxon>
        <taxon>Sphingobacteriia</taxon>
        <taxon>Sphingobacteriales</taxon>
        <taxon>Sphingobacteriaceae</taxon>
        <taxon>Pedobacter</taxon>
    </lineage>
</organism>
<dbReference type="InterPro" id="IPR002563">
    <property type="entry name" value="Flavin_Rdtase-like_dom"/>
</dbReference>
<dbReference type="EMBL" id="CP061171">
    <property type="protein sequence ID" value="QNR85532.1"/>
    <property type="molecule type" value="Genomic_DNA"/>
</dbReference>
<dbReference type="SUPFAM" id="SSF50475">
    <property type="entry name" value="FMN-binding split barrel"/>
    <property type="match status" value="1"/>
</dbReference>
<gene>
    <name evidence="6" type="ORF">H9N25_03395</name>
</gene>
<protein>
    <submittedName>
        <fullName evidence="6">Flavin reductase family protein</fullName>
    </submittedName>
</protein>